<evidence type="ECO:0000313" key="2">
    <source>
        <dbReference type="Proteomes" id="UP001597483"/>
    </source>
</evidence>
<dbReference type="Proteomes" id="UP001597483">
    <property type="component" value="Unassembled WGS sequence"/>
</dbReference>
<dbReference type="RefSeq" id="WP_378306820.1">
    <property type="nucleotide sequence ID" value="NZ_JBHUKS010000015.1"/>
</dbReference>
<name>A0ABW5HB32_9PSEU</name>
<evidence type="ECO:0000313" key="1">
    <source>
        <dbReference type="EMBL" id="MFD2469984.1"/>
    </source>
</evidence>
<gene>
    <name evidence="1" type="ORF">ACFSVL_21545</name>
</gene>
<comment type="caution">
    <text evidence="1">The sequence shown here is derived from an EMBL/GenBank/DDBJ whole genome shotgun (WGS) entry which is preliminary data.</text>
</comment>
<reference evidence="2" key="1">
    <citation type="journal article" date="2019" name="Int. J. Syst. Evol. Microbiol.">
        <title>The Global Catalogue of Microorganisms (GCM) 10K type strain sequencing project: providing services to taxonomists for standard genome sequencing and annotation.</title>
        <authorList>
            <consortium name="The Broad Institute Genomics Platform"/>
            <consortium name="The Broad Institute Genome Sequencing Center for Infectious Disease"/>
            <person name="Wu L."/>
            <person name="Ma J."/>
        </authorList>
    </citation>
    <scope>NUCLEOTIDE SEQUENCE [LARGE SCALE GENOMIC DNA]</scope>
    <source>
        <strain evidence="2">CGMCC 4.7641</strain>
    </source>
</reference>
<sequence length="63" mass="6446">MSQPAPASPPAPPKAGFLARTAICPNAEVAERRDPDQITLFKAVGSGLAAAEHVLRTLAQPAA</sequence>
<dbReference type="EMBL" id="JBHUKS010000015">
    <property type="protein sequence ID" value="MFD2469984.1"/>
    <property type="molecule type" value="Genomic_DNA"/>
</dbReference>
<proteinExistence type="predicted"/>
<keyword evidence="2" id="KW-1185">Reference proteome</keyword>
<protein>
    <submittedName>
        <fullName evidence="1">Uncharacterized protein</fullName>
    </submittedName>
</protein>
<organism evidence="1 2">
    <name type="scientific">Amycolatopsis silviterrae</name>
    <dbReference type="NCBI Taxonomy" id="1656914"/>
    <lineage>
        <taxon>Bacteria</taxon>
        <taxon>Bacillati</taxon>
        <taxon>Actinomycetota</taxon>
        <taxon>Actinomycetes</taxon>
        <taxon>Pseudonocardiales</taxon>
        <taxon>Pseudonocardiaceae</taxon>
        <taxon>Amycolatopsis</taxon>
    </lineage>
</organism>
<accession>A0ABW5HB32</accession>